<feature type="domain" description="Retrovirus-related Pol polyprotein from transposon TNT 1-94-like beta-barrel" evidence="2">
    <location>
        <begin position="193"/>
        <end position="282"/>
    </location>
</feature>
<gene>
    <name evidence="3" type="ORF">Ctob_016236</name>
</gene>
<dbReference type="Proteomes" id="UP000037460">
    <property type="component" value="Unassembled WGS sequence"/>
</dbReference>
<name>A0A0M0JUF0_9EUKA</name>
<evidence type="ECO:0000313" key="4">
    <source>
        <dbReference type="Proteomes" id="UP000037460"/>
    </source>
</evidence>
<evidence type="ECO:0000313" key="3">
    <source>
        <dbReference type="EMBL" id="KOO30145.1"/>
    </source>
</evidence>
<feature type="domain" description="Reverse transcriptase Ty1/copia-type" evidence="1">
    <location>
        <begin position="574"/>
        <end position="803"/>
    </location>
</feature>
<dbReference type="PANTHER" id="PTHR11439">
    <property type="entry name" value="GAG-POL-RELATED RETROTRANSPOSON"/>
    <property type="match status" value="1"/>
</dbReference>
<dbReference type="CDD" id="cd09272">
    <property type="entry name" value="RNase_HI_RT_Ty1"/>
    <property type="match status" value="1"/>
</dbReference>
<comment type="caution">
    <text evidence="3">The sequence shown here is derived from an EMBL/GenBank/DDBJ whole genome shotgun (WGS) entry which is preliminary data.</text>
</comment>
<dbReference type="InterPro" id="IPR013103">
    <property type="entry name" value="RVT_2"/>
</dbReference>
<evidence type="ECO:0000259" key="1">
    <source>
        <dbReference type="Pfam" id="PF07727"/>
    </source>
</evidence>
<dbReference type="InterPro" id="IPR054722">
    <property type="entry name" value="PolX-like_BBD"/>
</dbReference>
<dbReference type="OrthoDB" id="430476at2759"/>
<dbReference type="AlphaFoldDB" id="A0A0M0JUF0"/>
<dbReference type="PANTHER" id="PTHR11439:SF463">
    <property type="entry name" value="REVERSE TRANSCRIPTASE TY1_COPIA-TYPE DOMAIN-CONTAINING PROTEIN"/>
    <property type="match status" value="1"/>
</dbReference>
<keyword evidence="4" id="KW-1185">Reference proteome</keyword>
<dbReference type="Pfam" id="PF22936">
    <property type="entry name" value="Pol_BBD"/>
    <property type="match status" value="1"/>
</dbReference>
<reference evidence="4" key="1">
    <citation type="journal article" date="2015" name="PLoS Genet.">
        <title>Genome Sequence and Transcriptome Analyses of Chrysochromulina tobin: Metabolic Tools for Enhanced Algal Fitness in the Prominent Order Prymnesiales (Haptophyceae).</title>
        <authorList>
            <person name="Hovde B.T."/>
            <person name="Deodato C.R."/>
            <person name="Hunsperger H.M."/>
            <person name="Ryken S.A."/>
            <person name="Yost W."/>
            <person name="Jha R.K."/>
            <person name="Patterson J."/>
            <person name="Monnat R.J. Jr."/>
            <person name="Barlow S.B."/>
            <person name="Starkenburg S.R."/>
            <person name="Cattolico R.A."/>
        </authorList>
    </citation>
    <scope>NUCLEOTIDE SEQUENCE</scope>
    <source>
        <strain evidence="4">CCMP291</strain>
    </source>
</reference>
<organism evidence="3 4">
    <name type="scientific">Chrysochromulina tobinii</name>
    <dbReference type="NCBI Taxonomy" id="1460289"/>
    <lineage>
        <taxon>Eukaryota</taxon>
        <taxon>Haptista</taxon>
        <taxon>Haptophyta</taxon>
        <taxon>Prymnesiophyceae</taxon>
        <taxon>Prymnesiales</taxon>
        <taxon>Chrysochromulinaceae</taxon>
        <taxon>Chrysochromulina</taxon>
    </lineage>
</organism>
<dbReference type="Pfam" id="PF07727">
    <property type="entry name" value="RVT_2"/>
    <property type="match status" value="1"/>
</dbReference>
<sequence length="1064" mass="116787">ILEYNGLTILKDVGVTEATITDFNRLIVKKNSDLPLANRFSDDSMTEKMLGAIILPPTLAQIADSLLQCPPGNRDARFYTQPVAAVAVAGEADVAVAMVAAVAAVDTEVAARRSAAPPNSARHLGPTSIATAAAIGAVAGSLLNQHLEAEPCFTFSCVDTSLMPAEFAFLGDRIASGLMTPIYSHHDGVAEMLIDSGATSHMVDNAHKLSRITATNPRGRDVRVANGHVIRATHVGEMDVTVNARYRRKANKHENCATVMTLTDVLVVPGLNTDLFSCNAAFERDGIRSYFNDERHLVLPDGGKVTFVEGGNRRKSLIKYHQTRADAYLAASSTGAANDMVHNMLAHFSPDRIAMARARMKTSSSRSLQIDAQEMPETSALKHASQGCLSPTGVKANYLGVDARRCGEFFFIPALNKVVSLVNAVKYFPMEFTPIRNAPIPAQPPTNQATVMPIRAIGNYQVVTAVPAAANNPGMPTAMAIPINVSPDQAAMADLLSVLEQSPLTGSSVYSSSFISDWCFAVDAKTIVSGIDDAPKDHQDILGRPDEEEWRKAEILDFEAKMRNGAFGIMDRSKMPAGFKTHRLKYTYMNKRDPITKDLIERRARLVAAGYTLRAGIEYTETACGTMRGSSVRALLCCASIDDDDIFCGDVEKAFSQAHIDHEIYFEPPPQLNMKGKVIKALMSIEGLPQSGWLFQNESFAKIRALNGKQTIDPNIWIIPVTIGSETIDIKVGIWVDDFLIIVPRGRRDLADKFWSDYRTRFRCKDLVAEPKTFINIEISRDRKNKTITLTQTGYIDAMFDKFMHGSESKLWTKLWNTPIKDDEESLLAFSKLSPGTEEEQRKIIEQGFMSAVGSILYASAMTRPDISFHTAFLAKLMTSPSPAALDAALGIISYLKRTRKLGITYGPDEKLCLYTDSSWGNENPRPMAGYASCYGGAALSWAAKSLKIVPLSSAEAESAVFSLGCKDAMFVKQLLAELRPKATPQIVINAFIDNTAAIDIVKSHGASGRTKHFERWITYVRDLYQRKIVTVSHLKTDEMPADIFTKPLPYLTFTKFRKMLLGM</sequence>
<proteinExistence type="predicted"/>
<accession>A0A0M0JUF0</accession>
<protein>
    <submittedName>
        <fullName evidence="3">Uncharacterized protein</fullName>
    </submittedName>
</protein>
<feature type="non-terminal residue" evidence="3">
    <location>
        <position position="1"/>
    </location>
</feature>
<dbReference type="EMBL" id="JWZX01002280">
    <property type="protein sequence ID" value="KOO30145.1"/>
    <property type="molecule type" value="Genomic_DNA"/>
</dbReference>
<evidence type="ECO:0000259" key="2">
    <source>
        <dbReference type="Pfam" id="PF22936"/>
    </source>
</evidence>